<comment type="caution">
    <text evidence="6">The sequence shown here is derived from an EMBL/GenBank/DDBJ whole genome shotgun (WGS) entry which is preliminary data.</text>
</comment>
<name>A0ABN1CFU9_9BURK</name>
<evidence type="ECO:0000313" key="7">
    <source>
        <dbReference type="Proteomes" id="UP001501706"/>
    </source>
</evidence>
<evidence type="ECO:0000256" key="4">
    <source>
        <dbReference type="ARBA" id="ARBA00023163"/>
    </source>
</evidence>
<evidence type="ECO:0000256" key="2">
    <source>
        <dbReference type="ARBA" id="ARBA00023015"/>
    </source>
</evidence>
<keyword evidence="3" id="KW-0238">DNA-binding</keyword>
<dbReference type="PANTHER" id="PTHR30419">
    <property type="entry name" value="HTH-TYPE TRANSCRIPTIONAL REGULATOR YBHD"/>
    <property type="match status" value="1"/>
</dbReference>
<evidence type="ECO:0000256" key="1">
    <source>
        <dbReference type="ARBA" id="ARBA00009437"/>
    </source>
</evidence>
<keyword evidence="4" id="KW-0804">Transcription</keyword>
<protein>
    <submittedName>
        <fullName evidence="6">LysR family transcriptional regulator</fullName>
    </submittedName>
</protein>
<dbReference type="Gene3D" id="3.40.190.290">
    <property type="match status" value="1"/>
</dbReference>
<dbReference type="SUPFAM" id="SSF46785">
    <property type="entry name" value="Winged helix' DNA-binding domain"/>
    <property type="match status" value="1"/>
</dbReference>
<dbReference type="PRINTS" id="PR00039">
    <property type="entry name" value="HTHLYSR"/>
</dbReference>
<proteinExistence type="inferred from homology"/>
<dbReference type="Proteomes" id="UP001501706">
    <property type="component" value="Unassembled WGS sequence"/>
</dbReference>
<dbReference type="PANTHER" id="PTHR30419:SF8">
    <property type="entry name" value="NITROGEN ASSIMILATION TRANSCRIPTIONAL ACTIVATOR-RELATED"/>
    <property type="match status" value="1"/>
</dbReference>
<reference evidence="6 7" key="1">
    <citation type="journal article" date="2019" name="Int. J. Syst. Evol. Microbiol.">
        <title>The Global Catalogue of Microorganisms (GCM) 10K type strain sequencing project: providing services to taxonomists for standard genome sequencing and annotation.</title>
        <authorList>
            <consortium name="The Broad Institute Genomics Platform"/>
            <consortium name="The Broad Institute Genome Sequencing Center for Infectious Disease"/>
            <person name="Wu L."/>
            <person name="Ma J."/>
        </authorList>
    </citation>
    <scope>NUCLEOTIDE SEQUENCE [LARGE SCALE GENOMIC DNA]</scope>
    <source>
        <strain evidence="6 7">JCM 14330</strain>
    </source>
</reference>
<dbReference type="SUPFAM" id="SSF53850">
    <property type="entry name" value="Periplasmic binding protein-like II"/>
    <property type="match status" value="1"/>
</dbReference>
<dbReference type="EMBL" id="BAAAEN010000016">
    <property type="protein sequence ID" value="GAA0517766.1"/>
    <property type="molecule type" value="Genomic_DNA"/>
</dbReference>
<accession>A0ABN1CFU9</accession>
<dbReference type="InterPro" id="IPR036390">
    <property type="entry name" value="WH_DNA-bd_sf"/>
</dbReference>
<organism evidence="6 7">
    <name type="scientific">Pigmentiphaga daeguensis</name>
    <dbReference type="NCBI Taxonomy" id="414049"/>
    <lineage>
        <taxon>Bacteria</taxon>
        <taxon>Pseudomonadati</taxon>
        <taxon>Pseudomonadota</taxon>
        <taxon>Betaproteobacteria</taxon>
        <taxon>Burkholderiales</taxon>
        <taxon>Alcaligenaceae</taxon>
        <taxon>Pigmentiphaga</taxon>
    </lineage>
</organism>
<keyword evidence="2" id="KW-0805">Transcription regulation</keyword>
<dbReference type="CDD" id="cd08440">
    <property type="entry name" value="PBP2_LTTR_like_4"/>
    <property type="match status" value="1"/>
</dbReference>
<keyword evidence="7" id="KW-1185">Reference proteome</keyword>
<sequence>MHQSMNSLHAAPLVMMMSLCRFPSDEASMQIDFLGMQAFLCIVEQGGFLPAATHLNLSQTAVSHRLRKLEDSLGMKLLTRTTRAITLTDAGRALLPRVRKAMQELELSYDTVRQHAGSAPHWLVFGCLPTLAATQLSPALLRFATQHPDISVRVLDDSIGEIAEHVHNGTAAFGVSLASSNRFGLDMDVFAEEPFVLACPPRHRLARAREVDWERLRGEPLIRISLPAGNAATIDDALGDRRLQFRWAYEAQHTSIALDFVANGLGLTVVPALSATRAPGVVTRPLAGPSVARHLAVVTRHGAVLAPAAQAMRDLLVAEIRDRLTAVHERRA</sequence>
<gene>
    <name evidence="6" type="ORF">GCM10009097_39070</name>
</gene>
<dbReference type="Pfam" id="PF03466">
    <property type="entry name" value="LysR_substrate"/>
    <property type="match status" value="1"/>
</dbReference>
<dbReference type="InterPro" id="IPR000847">
    <property type="entry name" value="LysR_HTH_N"/>
</dbReference>
<evidence type="ECO:0000256" key="3">
    <source>
        <dbReference type="ARBA" id="ARBA00023125"/>
    </source>
</evidence>
<feature type="domain" description="HTH lysR-type" evidence="5">
    <location>
        <begin position="31"/>
        <end position="88"/>
    </location>
</feature>
<comment type="similarity">
    <text evidence="1">Belongs to the LysR transcriptional regulatory family.</text>
</comment>
<dbReference type="Gene3D" id="1.10.10.10">
    <property type="entry name" value="Winged helix-like DNA-binding domain superfamily/Winged helix DNA-binding domain"/>
    <property type="match status" value="1"/>
</dbReference>
<evidence type="ECO:0000313" key="6">
    <source>
        <dbReference type="EMBL" id="GAA0517766.1"/>
    </source>
</evidence>
<evidence type="ECO:0000259" key="5">
    <source>
        <dbReference type="PROSITE" id="PS50931"/>
    </source>
</evidence>
<dbReference type="InterPro" id="IPR050950">
    <property type="entry name" value="HTH-type_LysR_regulators"/>
</dbReference>
<dbReference type="InterPro" id="IPR036388">
    <property type="entry name" value="WH-like_DNA-bd_sf"/>
</dbReference>
<dbReference type="PROSITE" id="PS50931">
    <property type="entry name" value="HTH_LYSR"/>
    <property type="match status" value="1"/>
</dbReference>
<dbReference type="InterPro" id="IPR005119">
    <property type="entry name" value="LysR_subst-bd"/>
</dbReference>
<dbReference type="Pfam" id="PF00126">
    <property type="entry name" value="HTH_1"/>
    <property type="match status" value="1"/>
</dbReference>